<proteinExistence type="predicted"/>
<dbReference type="VEuPathDB" id="FungiDB:CDV56_107464"/>
<dbReference type="InterPro" id="IPR001138">
    <property type="entry name" value="Zn2Cys6_DnaBD"/>
</dbReference>
<keyword evidence="3" id="KW-0804">Transcription</keyword>
<dbReference type="SUPFAM" id="SSF57701">
    <property type="entry name" value="Zn2/Cys6 DNA-binding domain"/>
    <property type="match status" value="1"/>
</dbReference>
<sequence length="203" mass="21752">MAGISIASILNPPEVPQVPPSTTRPPCVRSFKAQTRERRAGLKRLKRLKCLPCTQQKIACNSEIPCFGCEKAGTQTQCRLPSETLQKKFEQFMRWNKADLAVQILLLEEQVGAVHISWSALYLGLGPSFPGLRSANVGVVLQNVEQLGFIDSLLAESAGTAERDAALCSSEPPLTDTKTVVPGGAATELPAHKKASSSGSCAH</sequence>
<keyword evidence="4" id="KW-0539">Nucleus</keyword>
<evidence type="ECO:0000256" key="1">
    <source>
        <dbReference type="ARBA" id="ARBA00023015"/>
    </source>
</evidence>
<dbReference type="GO" id="GO:0008270">
    <property type="term" value="F:zinc ion binding"/>
    <property type="evidence" value="ECO:0007669"/>
    <property type="project" value="InterPro"/>
</dbReference>
<dbReference type="EMBL" id="NKHU02000086">
    <property type="protein sequence ID" value="RHZ56692.1"/>
    <property type="molecule type" value="Genomic_DNA"/>
</dbReference>
<dbReference type="GO" id="GO:0003677">
    <property type="term" value="F:DNA binding"/>
    <property type="evidence" value="ECO:0007669"/>
    <property type="project" value="UniProtKB-KW"/>
</dbReference>
<evidence type="ECO:0000259" key="5">
    <source>
        <dbReference type="Pfam" id="PF00172"/>
    </source>
</evidence>
<keyword evidence="2" id="KW-0238">DNA-binding</keyword>
<organism evidence="6 7">
    <name type="scientific">Aspergillus thermomutatus</name>
    <name type="common">Neosartorya pseudofischeri</name>
    <dbReference type="NCBI Taxonomy" id="41047"/>
    <lineage>
        <taxon>Eukaryota</taxon>
        <taxon>Fungi</taxon>
        <taxon>Dikarya</taxon>
        <taxon>Ascomycota</taxon>
        <taxon>Pezizomycotina</taxon>
        <taxon>Eurotiomycetes</taxon>
        <taxon>Eurotiomycetidae</taxon>
        <taxon>Eurotiales</taxon>
        <taxon>Aspergillaceae</taxon>
        <taxon>Aspergillus</taxon>
        <taxon>Aspergillus subgen. Fumigati</taxon>
    </lineage>
</organism>
<name>A0A397H0I6_ASPTH</name>
<accession>A0A397H0I6</accession>
<evidence type="ECO:0000256" key="2">
    <source>
        <dbReference type="ARBA" id="ARBA00023125"/>
    </source>
</evidence>
<dbReference type="Proteomes" id="UP000215305">
    <property type="component" value="Unassembled WGS sequence"/>
</dbReference>
<dbReference type="AlphaFoldDB" id="A0A397H0I6"/>
<protein>
    <recommendedName>
        <fullName evidence="5">Zn(2)-C6 fungal-type domain-containing protein</fullName>
    </recommendedName>
</protein>
<evidence type="ECO:0000256" key="4">
    <source>
        <dbReference type="ARBA" id="ARBA00023242"/>
    </source>
</evidence>
<dbReference type="RefSeq" id="XP_026614810.1">
    <property type="nucleotide sequence ID" value="XM_026761083.1"/>
</dbReference>
<dbReference type="GO" id="GO:0000981">
    <property type="term" value="F:DNA-binding transcription factor activity, RNA polymerase II-specific"/>
    <property type="evidence" value="ECO:0007669"/>
    <property type="project" value="InterPro"/>
</dbReference>
<dbReference type="Pfam" id="PF00172">
    <property type="entry name" value="Zn_clus"/>
    <property type="match status" value="1"/>
</dbReference>
<dbReference type="GeneID" id="38129438"/>
<keyword evidence="7" id="KW-1185">Reference proteome</keyword>
<keyword evidence="1" id="KW-0805">Transcription regulation</keyword>
<dbReference type="InterPro" id="IPR036864">
    <property type="entry name" value="Zn2-C6_fun-type_DNA-bd_sf"/>
</dbReference>
<reference evidence="6" key="1">
    <citation type="submission" date="2018-08" db="EMBL/GenBank/DDBJ databases">
        <title>Draft genome sequence of azole-resistant Aspergillus thermomutatus (Neosartorya pseudofischeri) strain HMR AF 39, isolated from a human nasal aspirate.</title>
        <authorList>
            <person name="Parent-Michaud M."/>
            <person name="Dufresne P.J."/>
            <person name="Fournier E."/>
            <person name="Martineau C."/>
            <person name="Moreira S."/>
            <person name="Perkins V."/>
            <person name="De Repentigny L."/>
            <person name="Dufresne S.F."/>
        </authorList>
    </citation>
    <scope>NUCLEOTIDE SEQUENCE [LARGE SCALE GENOMIC DNA]</scope>
    <source>
        <strain evidence="6">HMR AF 39</strain>
    </source>
</reference>
<evidence type="ECO:0000256" key="3">
    <source>
        <dbReference type="ARBA" id="ARBA00023163"/>
    </source>
</evidence>
<evidence type="ECO:0000313" key="7">
    <source>
        <dbReference type="Proteomes" id="UP000215305"/>
    </source>
</evidence>
<evidence type="ECO:0000313" key="6">
    <source>
        <dbReference type="EMBL" id="RHZ56692.1"/>
    </source>
</evidence>
<feature type="domain" description="Zn(2)-C6 fungal-type" evidence="5">
    <location>
        <begin position="50"/>
        <end position="83"/>
    </location>
</feature>
<gene>
    <name evidence="6" type="ORF">CDV56_107464</name>
</gene>
<comment type="caution">
    <text evidence="6">The sequence shown here is derived from an EMBL/GenBank/DDBJ whole genome shotgun (WGS) entry which is preliminary data.</text>
</comment>